<evidence type="ECO:0000256" key="3">
    <source>
        <dbReference type="ARBA" id="ARBA00022643"/>
    </source>
</evidence>
<dbReference type="EC" id="1.-.-.-" evidence="7"/>
<evidence type="ECO:0000256" key="8">
    <source>
        <dbReference type="PIRSR" id="PIRSR000232-1"/>
    </source>
</evidence>
<evidence type="ECO:0000313" key="11">
    <source>
        <dbReference type="Proteomes" id="UP000000238"/>
    </source>
</evidence>
<protein>
    <recommendedName>
        <fullName evidence="7">Putative NAD(P)H nitroreductase</fullName>
        <ecNumber evidence="7">1.-.-.-</ecNumber>
    </recommendedName>
</protein>
<evidence type="ECO:0000256" key="4">
    <source>
        <dbReference type="ARBA" id="ARBA00022857"/>
    </source>
</evidence>
<dbReference type="STRING" id="349521.HCH_04484"/>
<keyword evidence="2 7" id="KW-0285">Flavoprotein</keyword>
<dbReference type="Gene3D" id="3.40.109.10">
    <property type="entry name" value="NADH Oxidase"/>
    <property type="match status" value="1"/>
</dbReference>
<dbReference type="Pfam" id="PF00881">
    <property type="entry name" value="Nitroreductase"/>
    <property type="match status" value="1"/>
</dbReference>
<gene>
    <name evidence="10" type="ordered locus">HCH_04484</name>
</gene>
<evidence type="ECO:0000313" key="10">
    <source>
        <dbReference type="EMBL" id="ABC31187.1"/>
    </source>
</evidence>
<dbReference type="PANTHER" id="PTHR43821:SF1">
    <property type="entry name" value="NAD(P)H NITROREDUCTASE YDJA-RELATED"/>
    <property type="match status" value="1"/>
</dbReference>
<feature type="binding site" evidence="8">
    <location>
        <position position="39"/>
    </location>
    <ligand>
        <name>FMN</name>
        <dbReference type="ChEBI" id="CHEBI:58210"/>
        <note>ligand shared between dimeric partners</note>
    </ligand>
</feature>
<keyword evidence="3 7" id="KW-0288">FMN</keyword>
<dbReference type="InterPro" id="IPR052530">
    <property type="entry name" value="NAD(P)H_nitroreductase"/>
</dbReference>
<dbReference type="InterPro" id="IPR000415">
    <property type="entry name" value="Nitroreductase-like"/>
</dbReference>
<evidence type="ECO:0000256" key="6">
    <source>
        <dbReference type="ARBA" id="ARBA00023027"/>
    </source>
</evidence>
<dbReference type="GO" id="GO:0016491">
    <property type="term" value="F:oxidoreductase activity"/>
    <property type="evidence" value="ECO:0007669"/>
    <property type="project" value="UniProtKB-UniRule"/>
</dbReference>
<dbReference type="eggNOG" id="COG0778">
    <property type="taxonomic scope" value="Bacteria"/>
</dbReference>
<sequence length="188" mass="20604">MAVLDILVNRTSTPLLQAPAPSHEELRKLYPVIMRAPDHGRLRPCRLIIVEGEGLDALGRIYGETAEQDGQDDAARQKLAKAPSRAPMVIVVVATVQEHPKAPELEQLISAGCSAYALMLGLEELGYGAMWRTGWVAYDERVKQRLGLASNEHVVGYLYVGTPASKEKKVPEPPAFEERVSFFTGEPG</sequence>
<dbReference type="PIRSF" id="PIRSF000232">
    <property type="entry name" value="YdjA"/>
    <property type="match status" value="1"/>
</dbReference>
<feature type="binding site" evidence="8">
    <location>
        <position position="35"/>
    </location>
    <ligand>
        <name>FMN</name>
        <dbReference type="ChEBI" id="CHEBI:58210"/>
        <note>ligand shared between dimeric partners</note>
    </ligand>
</feature>
<evidence type="ECO:0000256" key="5">
    <source>
        <dbReference type="ARBA" id="ARBA00023002"/>
    </source>
</evidence>
<feature type="domain" description="Nitroreductase" evidence="9">
    <location>
        <begin position="10"/>
        <end position="161"/>
    </location>
</feature>
<dbReference type="EMBL" id="CP000155">
    <property type="protein sequence ID" value="ABC31187.1"/>
    <property type="molecule type" value="Genomic_DNA"/>
</dbReference>
<dbReference type="OrthoDB" id="9804207at2"/>
<comment type="cofactor">
    <cofactor evidence="8">
        <name>FMN</name>
        <dbReference type="ChEBI" id="CHEBI:58210"/>
    </cofactor>
    <text evidence="8">Binds 1 FMN per subunit.</text>
</comment>
<evidence type="ECO:0000256" key="2">
    <source>
        <dbReference type="ARBA" id="ARBA00022630"/>
    </source>
</evidence>
<evidence type="ECO:0000256" key="1">
    <source>
        <dbReference type="ARBA" id="ARBA00007118"/>
    </source>
</evidence>
<dbReference type="Proteomes" id="UP000000238">
    <property type="component" value="Chromosome"/>
</dbReference>
<dbReference type="AlphaFoldDB" id="Q2SDT7"/>
<dbReference type="CDD" id="cd02135">
    <property type="entry name" value="YdjA-like"/>
    <property type="match status" value="1"/>
</dbReference>
<keyword evidence="5 7" id="KW-0560">Oxidoreductase</keyword>
<accession>Q2SDT7</accession>
<keyword evidence="11" id="KW-1185">Reference proteome</keyword>
<dbReference type="InterPro" id="IPR026021">
    <property type="entry name" value="YdjA-like"/>
</dbReference>
<proteinExistence type="inferred from homology"/>
<dbReference type="PANTHER" id="PTHR43821">
    <property type="entry name" value="NAD(P)H NITROREDUCTASE YDJA-RELATED"/>
    <property type="match status" value="1"/>
</dbReference>
<feature type="binding site" description="in other chain" evidence="8">
    <location>
        <begin position="131"/>
        <end position="133"/>
    </location>
    <ligand>
        <name>FMN</name>
        <dbReference type="ChEBI" id="CHEBI:58210"/>
        <note>ligand shared between dimeric partners</note>
    </ligand>
</feature>
<feature type="binding site" description="in other chain" evidence="8">
    <location>
        <begin position="10"/>
        <end position="12"/>
    </location>
    <ligand>
        <name>FMN</name>
        <dbReference type="ChEBI" id="CHEBI:58210"/>
        <note>ligand shared between dimeric partners</note>
    </ligand>
</feature>
<dbReference type="RefSeq" id="WP_011398254.1">
    <property type="nucleotide sequence ID" value="NC_007645.1"/>
</dbReference>
<organism evidence="10 11">
    <name type="scientific">Hahella chejuensis (strain KCTC 2396)</name>
    <dbReference type="NCBI Taxonomy" id="349521"/>
    <lineage>
        <taxon>Bacteria</taxon>
        <taxon>Pseudomonadati</taxon>
        <taxon>Pseudomonadota</taxon>
        <taxon>Gammaproteobacteria</taxon>
        <taxon>Oceanospirillales</taxon>
        <taxon>Hahellaceae</taxon>
        <taxon>Hahella</taxon>
    </lineage>
</organism>
<evidence type="ECO:0000259" key="9">
    <source>
        <dbReference type="Pfam" id="PF00881"/>
    </source>
</evidence>
<dbReference type="HOGENOM" id="CLU_070764_5_0_6"/>
<reference evidence="10 11" key="1">
    <citation type="journal article" date="2005" name="Nucleic Acids Res.">
        <title>Genomic blueprint of Hahella chejuensis, a marine microbe producing an algicidal agent.</title>
        <authorList>
            <person name="Jeong H."/>
            <person name="Yim J.H."/>
            <person name="Lee C."/>
            <person name="Choi S.-H."/>
            <person name="Park Y.K."/>
            <person name="Yoon S.H."/>
            <person name="Hur C.-G."/>
            <person name="Kang H.-Y."/>
            <person name="Kim D."/>
            <person name="Lee H.H."/>
            <person name="Park K.H."/>
            <person name="Park S.-H."/>
            <person name="Park H.-S."/>
            <person name="Lee H.K."/>
            <person name="Oh T.K."/>
            <person name="Kim J.F."/>
        </authorList>
    </citation>
    <scope>NUCLEOTIDE SEQUENCE [LARGE SCALE GENOMIC DNA]</scope>
    <source>
        <strain evidence="10 11">KCTC 2396</strain>
    </source>
</reference>
<evidence type="ECO:0000256" key="7">
    <source>
        <dbReference type="PIRNR" id="PIRNR000232"/>
    </source>
</evidence>
<keyword evidence="6 7" id="KW-0520">NAD</keyword>
<comment type="similarity">
    <text evidence="1 7">Belongs to the nitroreductase family.</text>
</comment>
<dbReference type="KEGG" id="hch:HCH_04484"/>
<dbReference type="SUPFAM" id="SSF55469">
    <property type="entry name" value="FMN-dependent nitroreductase-like"/>
    <property type="match status" value="1"/>
</dbReference>
<keyword evidence="4 7" id="KW-0521">NADP</keyword>
<name>Q2SDT7_HAHCH</name>
<dbReference type="InterPro" id="IPR029479">
    <property type="entry name" value="Nitroreductase"/>
</dbReference>